<sequence>QLIKDHRTGIEIGDVQSVLDGNIDSLIRGFLEKKLSRG</sequence>
<proteinExistence type="predicted"/>
<reference evidence="1" key="1">
    <citation type="journal article" date="2014" name="Front. Microbiol.">
        <title>High frequency of phylogenetically diverse reductive dehalogenase-homologous genes in deep subseafloor sedimentary metagenomes.</title>
        <authorList>
            <person name="Kawai M."/>
            <person name="Futagami T."/>
            <person name="Toyoda A."/>
            <person name="Takaki Y."/>
            <person name="Nishi S."/>
            <person name="Hori S."/>
            <person name="Arai W."/>
            <person name="Tsubouchi T."/>
            <person name="Morono Y."/>
            <person name="Uchiyama I."/>
            <person name="Ito T."/>
            <person name="Fujiyama A."/>
            <person name="Inagaki F."/>
            <person name="Takami H."/>
        </authorList>
    </citation>
    <scope>NUCLEOTIDE SEQUENCE</scope>
    <source>
        <strain evidence="1">Expedition CK06-06</strain>
    </source>
</reference>
<name>X1BXZ1_9ZZZZ</name>
<dbReference type="EMBL" id="BART01013429">
    <property type="protein sequence ID" value="GAG77011.1"/>
    <property type="molecule type" value="Genomic_DNA"/>
</dbReference>
<dbReference type="Gene3D" id="3.30.70.1660">
    <property type="match status" value="1"/>
</dbReference>
<organism evidence="1">
    <name type="scientific">marine sediment metagenome</name>
    <dbReference type="NCBI Taxonomy" id="412755"/>
    <lineage>
        <taxon>unclassified sequences</taxon>
        <taxon>metagenomes</taxon>
        <taxon>ecological metagenomes</taxon>
    </lineage>
</organism>
<evidence type="ECO:0008006" key="2">
    <source>
        <dbReference type="Google" id="ProtNLM"/>
    </source>
</evidence>
<feature type="non-terminal residue" evidence="1">
    <location>
        <position position="1"/>
    </location>
</feature>
<evidence type="ECO:0000313" key="1">
    <source>
        <dbReference type="EMBL" id="GAG77011.1"/>
    </source>
</evidence>
<comment type="caution">
    <text evidence="1">The sequence shown here is derived from an EMBL/GenBank/DDBJ whole genome shotgun (WGS) entry which is preliminary data.</text>
</comment>
<dbReference type="InterPro" id="IPR045853">
    <property type="entry name" value="Pep_chain_release_fac_I_sf"/>
</dbReference>
<dbReference type="AlphaFoldDB" id="X1BXZ1"/>
<dbReference type="SUPFAM" id="SSF75620">
    <property type="entry name" value="Release factor"/>
    <property type="match status" value="1"/>
</dbReference>
<protein>
    <recommendedName>
        <fullName evidence="2">Peptide chain release factor 2</fullName>
    </recommendedName>
</protein>
<accession>X1BXZ1</accession>
<gene>
    <name evidence="1" type="ORF">S01H4_27461</name>
</gene>